<dbReference type="Proteomes" id="UP000016924">
    <property type="component" value="Unassembled WGS sequence"/>
</dbReference>
<accession>R7YPX9</accession>
<dbReference type="AlphaFoldDB" id="R7YPX9"/>
<feature type="compositionally biased region" description="Low complexity" evidence="1">
    <location>
        <begin position="55"/>
        <end position="66"/>
    </location>
</feature>
<dbReference type="RefSeq" id="XP_007779196.1">
    <property type="nucleotide sequence ID" value="XM_007781006.1"/>
</dbReference>
<feature type="region of interest" description="Disordered" evidence="1">
    <location>
        <begin position="1"/>
        <end position="115"/>
    </location>
</feature>
<organism evidence="2 3">
    <name type="scientific">Coniosporium apollinis (strain CBS 100218)</name>
    <name type="common">Rock-inhabiting black yeast</name>
    <dbReference type="NCBI Taxonomy" id="1168221"/>
    <lineage>
        <taxon>Eukaryota</taxon>
        <taxon>Fungi</taxon>
        <taxon>Dikarya</taxon>
        <taxon>Ascomycota</taxon>
        <taxon>Pezizomycotina</taxon>
        <taxon>Dothideomycetes</taxon>
        <taxon>Dothideomycetes incertae sedis</taxon>
        <taxon>Coniosporium</taxon>
    </lineage>
</organism>
<reference evidence="3" key="1">
    <citation type="submission" date="2012-06" db="EMBL/GenBank/DDBJ databases">
        <title>The genome sequence of Coniosporium apollinis CBS 100218.</title>
        <authorList>
            <consortium name="The Broad Institute Genome Sequencing Platform"/>
            <person name="Cuomo C."/>
            <person name="Gorbushina A."/>
            <person name="Noack S."/>
            <person name="Walker B."/>
            <person name="Young S.K."/>
            <person name="Zeng Q."/>
            <person name="Gargeya S."/>
            <person name="Fitzgerald M."/>
            <person name="Haas B."/>
            <person name="Abouelleil A."/>
            <person name="Alvarado L."/>
            <person name="Arachchi H.M."/>
            <person name="Berlin A.M."/>
            <person name="Chapman S.B."/>
            <person name="Goldberg J."/>
            <person name="Griggs A."/>
            <person name="Gujja S."/>
            <person name="Hansen M."/>
            <person name="Howarth C."/>
            <person name="Imamovic A."/>
            <person name="Larimer J."/>
            <person name="McCowan C."/>
            <person name="Montmayeur A."/>
            <person name="Murphy C."/>
            <person name="Neiman D."/>
            <person name="Pearson M."/>
            <person name="Priest M."/>
            <person name="Roberts A."/>
            <person name="Saif S."/>
            <person name="Shea T."/>
            <person name="Sisk P."/>
            <person name="Sykes S."/>
            <person name="Wortman J."/>
            <person name="Nusbaum C."/>
            <person name="Birren B."/>
        </authorList>
    </citation>
    <scope>NUCLEOTIDE SEQUENCE [LARGE SCALE GENOMIC DNA]</scope>
    <source>
        <strain evidence="3">CBS 100218</strain>
    </source>
</reference>
<name>R7YPX9_CONA1</name>
<feature type="compositionally biased region" description="Acidic residues" evidence="1">
    <location>
        <begin position="92"/>
        <end position="115"/>
    </location>
</feature>
<feature type="region of interest" description="Disordered" evidence="1">
    <location>
        <begin position="230"/>
        <end position="273"/>
    </location>
</feature>
<gene>
    <name evidence="2" type="ORF">W97_03107</name>
</gene>
<feature type="region of interest" description="Disordered" evidence="1">
    <location>
        <begin position="567"/>
        <end position="595"/>
    </location>
</feature>
<keyword evidence="3" id="KW-1185">Reference proteome</keyword>
<protein>
    <submittedName>
        <fullName evidence="2">Uncharacterized protein</fullName>
    </submittedName>
</protein>
<dbReference type="OMA" id="IIRQHHP"/>
<proteinExistence type="predicted"/>
<feature type="region of interest" description="Disordered" evidence="1">
    <location>
        <begin position="311"/>
        <end position="339"/>
    </location>
</feature>
<feature type="compositionally biased region" description="Low complexity" evidence="1">
    <location>
        <begin position="1"/>
        <end position="15"/>
    </location>
</feature>
<evidence type="ECO:0000313" key="3">
    <source>
        <dbReference type="Proteomes" id="UP000016924"/>
    </source>
</evidence>
<evidence type="ECO:0000313" key="2">
    <source>
        <dbReference type="EMBL" id="EON63879.1"/>
    </source>
</evidence>
<dbReference type="OrthoDB" id="5402147at2759"/>
<dbReference type="eggNOG" id="ENOG502QV9J">
    <property type="taxonomic scope" value="Eukaryota"/>
</dbReference>
<dbReference type="GeneID" id="19900418"/>
<sequence length="610" mass="66281">MAFQQPQRPRPARQFSVSAPVAQAVEAGPSHASPQRKRTLEDSQEWILFSPIAAPSTTRTRTTSTERTPRTAGLSRLSDFGSLETAARSDQYDNEDDDLTCQGTDPDDEGEELDSLDDGLHAFHEPSEYSGHSRRLMEQSGDTVLPTHDGLGSFPANTAAMQEQMWQFERHGSRRVRRRRRSSVQRRLDALEEAEEFDEQDERMQRIERWRVEQSKALLEEIERETRRMRRMSRVSAGRSRVDSVHPGIQDAASPKTNPAAAKAAETQTTDQAVESESFLQRFTRRVIRDLIGIDETLLSVIFGEALPAEAQPPSAAPLDSGTAETSSRPDQNPAIHPGQSWEHRLLERIARELGILVHQLSEHPGAFTTYLRAQEPAPYAGLPAANATTSDIASNAPSSAPIYPSMSASGGLFAPTLQNQPVPSYSDASLWGIEEEPTAATAASTSYPQPANSQAAADTAAREYWERELDVKMVFSFLAPYSSRSLPTAPAPPAPSPSPTALPSTTPALAARRAALIKQTHPLAPRATEHAAAAAGRRRDLGHRHHFHHQQHAAAAAVLRSRLVGGGSSSCASRSTKKSRKSGSSRNYWDLGGSVGSGPAGGVGVWGEA</sequence>
<dbReference type="HOGENOM" id="CLU_017407_0_0_1"/>
<dbReference type="EMBL" id="JH767565">
    <property type="protein sequence ID" value="EON63879.1"/>
    <property type="molecule type" value="Genomic_DNA"/>
</dbReference>
<feature type="region of interest" description="Disordered" evidence="1">
    <location>
        <begin position="487"/>
        <end position="506"/>
    </location>
</feature>
<evidence type="ECO:0000256" key="1">
    <source>
        <dbReference type="SAM" id="MobiDB-lite"/>
    </source>
</evidence>
<feature type="compositionally biased region" description="Pro residues" evidence="1">
    <location>
        <begin position="490"/>
        <end position="501"/>
    </location>
</feature>